<sequence>MIRHTLLIVLVLFSIPAFCQNVNFASLSDDLKHSVVLQDKTLSVYDNSTGTRLKRFDLSQSQGTFSKDVSAYITNDKNKIVVSDRLYAEIFDLKAKTNVLLKVGMGEEENFICFRKFEKLQVSNLYNGNLELTVTNVGEDYPAEKFRINVNNNPTGSYFAMGEVFGALSTKYIALYLYGPVKNRLVIISRAEKKTIAETAVMAGIALRRDWQLLFSPKQDFLVMTNSSGIFYYNWESKETRHIKAELVTADIVSVTPDGYVLVKEHMGKRSYKYIALHDSSDLRTEWLKQSAFVKLSDDFNKIVYKLTDWNPRYCYIDFKIGDDTMTIVVDTSTGLLYTVNKDGTQEIIKGTDNKPFKSDNTSANMQADVLLRYGKKTHRIKFSDISDKIVSQYLYTKGYATYEYKTGSTFYNTKNRSFKEGEYDSVVNIVFVKDKIYSIVVRDEIDGKVYSIFDIGTNSNLYQFALL</sequence>
<keyword evidence="1" id="KW-0732">Signal</keyword>
<proteinExistence type="predicted"/>
<accession>A0ABW2YWA9</accession>
<evidence type="ECO:0000313" key="3">
    <source>
        <dbReference type="Proteomes" id="UP001596958"/>
    </source>
</evidence>
<dbReference type="EMBL" id="JBHTHU010000005">
    <property type="protein sequence ID" value="MFD0750381.1"/>
    <property type="molecule type" value="Genomic_DNA"/>
</dbReference>
<comment type="caution">
    <text evidence="2">The sequence shown here is derived from an EMBL/GenBank/DDBJ whole genome shotgun (WGS) entry which is preliminary data.</text>
</comment>
<dbReference type="SUPFAM" id="SSF82171">
    <property type="entry name" value="DPP6 N-terminal domain-like"/>
    <property type="match status" value="1"/>
</dbReference>
<organism evidence="2 3">
    <name type="scientific">Mucilaginibacter calamicampi</name>
    <dbReference type="NCBI Taxonomy" id="1302352"/>
    <lineage>
        <taxon>Bacteria</taxon>
        <taxon>Pseudomonadati</taxon>
        <taxon>Bacteroidota</taxon>
        <taxon>Sphingobacteriia</taxon>
        <taxon>Sphingobacteriales</taxon>
        <taxon>Sphingobacteriaceae</taxon>
        <taxon>Mucilaginibacter</taxon>
    </lineage>
</organism>
<keyword evidence="3" id="KW-1185">Reference proteome</keyword>
<reference evidence="3" key="1">
    <citation type="journal article" date="2019" name="Int. J. Syst. Evol. Microbiol.">
        <title>The Global Catalogue of Microorganisms (GCM) 10K type strain sequencing project: providing services to taxonomists for standard genome sequencing and annotation.</title>
        <authorList>
            <consortium name="The Broad Institute Genomics Platform"/>
            <consortium name="The Broad Institute Genome Sequencing Center for Infectious Disease"/>
            <person name="Wu L."/>
            <person name="Ma J."/>
        </authorList>
    </citation>
    <scope>NUCLEOTIDE SEQUENCE [LARGE SCALE GENOMIC DNA]</scope>
    <source>
        <strain evidence="3">CCUG 63418</strain>
    </source>
</reference>
<evidence type="ECO:0000256" key="1">
    <source>
        <dbReference type="SAM" id="SignalP"/>
    </source>
</evidence>
<dbReference type="RefSeq" id="WP_377099590.1">
    <property type="nucleotide sequence ID" value="NZ_JBHTHU010000005.1"/>
</dbReference>
<feature type="signal peptide" evidence="1">
    <location>
        <begin position="1"/>
        <end position="19"/>
    </location>
</feature>
<dbReference type="Proteomes" id="UP001596958">
    <property type="component" value="Unassembled WGS sequence"/>
</dbReference>
<gene>
    <name evidence="2" type="ORF">ACFQZS_09530</name>
</gene>
<protein>
    <submittedName>
        <fullName evidence="2">Uncharacterized protein</fullName>
    </submittedName>
</protein>
<feature type="chain" id="PRO_5045811204" evidence="1">
    <location>
        <begin position="20"/>
        <end position="468"/>
    </location>
</feature>
<name>A0ABW2YWA9_9SPHI</name>
<evidence type="ECO:0000313" key="2">
    <source>
        <dbReference type="EMBL" id="MFD0750381.1"/>
    </source>
</evidence>